<proteinExistence type="predicted"/>
<dbReference type="EMBL" id="JANBUP010000515">
    <property type="protein sequence ID" value="KAJ2811167.1"/>
    <property type="molecule type" value="Genomic_DNA"/>
</dbReference>
<reference evidence="1" key="1">
    <citation type="submission" date="2022-07" db="EMBL/GenBank/DDBJ databases">
        <title>Phylogenomic reconstructions and comparative analyses of Kickxellomycotina fungi.</title>
        <authorList>
            <person name="Reynolds N.K."/>
            <person name="Stajich J.E."/>
            <person name="Barry K."/>
            <person name="Grigoriev I.V."/>
            <person name="Crous P."/>
            <person name="Smith M.E."/>
        </authorList>
    </citation>
    <scope>NUCLEOTIDE SEQUENCE</scope>
    <source>
        <strain evidence="1">CBS 102833</strain>
    </source>
</reference>
<sequence length="101" mass="11618">MAEAMTKFNAAHMKERVTIEQVFGVWKNMFRSLKSLPLEIGDNKGLDNAIKWIHVTALLYNFVHPTDEELVDIVYYDKQDFDLELEHIDGADSDSDSDTEP</sequence>
<accession>A0ACC1LK73</accession>
<keyword evidence="2" id="KW-1185">Reference proteome</keyword>
<comment type="caution">
    <text evidence="1">The sequence shown here is derived from an EMBL/GenBank/DDBJ whole genome shotgun (WGS) entry which is preliminary data.</text>
</comment>
<protein>
    <submittedName>
        <fullName evidence="1">Uncharacterized protein</fullName>
    </submittedName>
</protein>
<name>A0ACC1LK73_9FUNG</name>
<organism evidence="1 2">
    <name type="scientific">Coemansia furcata</name>
    <dbReference type="NCBI Taxonomy" id="417177"/>
    <lineage>
        <taxon>Eukaryota</taxon>
        <taxon>Fungi</taxon>
        <taxon>Fungi incertae sedis</taxon>
        <taxon>Zoopagomycota</taxon>
        <taxon>Kickxellomycotina</taxon>
        <taxon>Kickxellomycetes</taxon>
        <taxon>Kickxellales</taxon>
        <taxon>Kickxellaceae</taxon>
        <taxon>Coemansia</taxon>
    </lineage>
</organism>
<feature type="non-terminal residue" evidence="1">
    <location>
        <position position="101"/>
    </location>
</feature>
<gene>
    <name evidence="1" type="ORF">H4S07_002234</name>
</gene>
<evidence type="ECO:0000313" key="2">
    <source>
        <dbReference type="Proteomes" id="UP001140096"/>
    </source>
</evidence>
<evidence type="ECO:0000313" key="1">
    <source>
        <dbReference type="EMBL" id="KAJ2811167.1"/>
    </source>
</evidence>
<dbReference type="Proteomes" id="UP001140096">
    <property type="component" value="Unassembled WGS sequence"/>
</dbReference>